<evidence type="ECO:0000256" key="2">
    <source>
        <dbReference type="ARBA" id="ARBA00022771"/>
    </source>
</evidence>
<dbReference type="Gene3D" id="6.10.140.2220">
    <property type="match status" value="1"/>
</dbReference>
<protein>
    <recommendedName>
        <fullName evidence="5">MYND-type domain-containing protein</fullName>
    </recommendedName>
</protein>
<evidence type="ECO:0000256" key="3">
    <source>
        <dbReference type="ARBA" id="ARBA00022833"/>
    </source>
</evidence>
<keyword evidence="3" id="KW-0862">Zinc</keyword>
<sequence>MPKQRSKHQPMRDHVAFVVSSLSNPKEPQHCGTCLYAALVQAIPSSEVLSTRSYTIPTSLRKKVDFWNTLYAFIFQPRTDEEVESLLRVLGRCFCPSPLRQLQSYAVGKNTEHRNSTLALAPEDRKTLYTPERIAFITEALVIFTDILYGSGVKSVAKGPLQTWPTTPQDLVPFGADSLVQTLLQWYRFIPDPIVFGLAGRITHVCRFILVPSLAKFQFSRPAILRGKKEVEALEPHLRTASQFAPAAQLIVQRFSWYFTNFFEYFRVIYKELPPHTRLRILAGYETKAMQLFSLLVYVSTNPYPPSTIANAQASDDCGTLCHELFRFFHMHLYPHPDYPVHPSVVQIDDLTFHPRASYRSVPSAVAYYLMEFHQETQCCAYGCPGSMQSAGNNFQRCSRCQIVSYCGRECQTRAWRDEKFPHKRVCPIIRLLIEAAGGLDMFVPNSSQNLKILNLPANVNARRPMIAQIWEDGKIDRAYSNT</sequence>
<dbReference type="EMBL" id="MU157849">
    <property type="protein sequence ID" value="KAF9528922.1"/>
    <property type="molecule type" value="Genomic_DNA"/>
</dbReference>
<dbReference type="AlphaFoldDB" id="A0A9P6EH18"/>
<evidence type="ECO:0000313" key="6">
    <source>
        <dbReference type="EMBL" id="KAF9528922.1"/>
    </source>
</evidence>
<dbReference type="Proteomes" id="UP000807306">
    <property type="component" value="Unassembled WGS sequence"/>
</dbReference>
<dbReference type="OrthoDB" id="2998255at2759"/>
<organism evidence="6 7">
    <name type="scientific">Crepidotus variabilis</name>
    <dbReference type="NCBI Taxonomy" id="179855"/>
    <lineage>
        <taxon>Eukaryota</taxon>
        <taxon>Fungi</taxon>
        <taxon>Dikarya</taxon>
        <taxon>Basidiomycota</taxon>
        <taxon>Agaricomycotina</taxon>
        <taxon>Agaricomycetes</taxon>
        <taxon>Agaricomycetidae</taxon>
        <taxon>Agaricales</taxon>
        <taxon>Agaricineae</taxon>
        <taxon>Crepidotaceae</taxon>
        <taxon>Crepidotus</taxon>
    </lineage>
</organism>
<reference evidence="6" key="1">
    <citation type="submission" date="2020-11" db="EMBL/GenBank/DDBJ databases">
        <authorList>
            <consortium name="DOE Joint Genome Institute"/>
            <person name="Ahrendt S."/>
            <person name="Riley R."/>
            <person name="Andreopoulos W."/>
            <person name="Labutti K."/>
            <person name="Pangilinan J."/>
            <person name="Ruiz-Duenas F.J."/>
            <person name="Barrasa J.M."/>
            <person name="Sanchez-Garcia M."/>
            <person name="Camarero S."/>
            <person name="Miyauchi S."/>
            <person name="Serrano A."/>
            <person name="Linde D."/>
            <person name="Babiker R."/>
            <person name="Drula E."/>
            <person name="Ayuso-Fernandez I."/>
            <person name="Pacheco R."/>
            <person name="Padilla G."/>
            <person name="Ferreira P."/>
            <person name="Barriuso J."/>
            <person name="Kellner H."/>
            <person name="Castanera R."/>
            <person name="Alfaro M."/>
            <person name="Ramirez L."/>
            <person name="Pisabarro A.G."/>
            <person name="Kuo A."/>
            <person name="Tritt A."/>
            <person name="Lipzen A."/>
            <person name="He G."/>
            <person name="Yan M."/>
            <person name="Ng V."/>
            <person name="Cullen D."/>
            <person name="Martin F."/>
            <person name="Rosso M.-N."/>
            <person name="Henrissat B."/>
            <person name="Hibbett D."/>
            <person name="Martinez A.T."/>
            <person name="Grigoriev I.V."/>
        </authorList>
    </citation>
    <scope>NUCLEOTIDE SEQUENCE</scope>
    <source>
        <strain evidence="6">CBS 506.95</strain>
    </source>
</reference>
<evidence type="ECO:0000256" key="4">
    <source>
        <dbReference type="PROSITE-ProRule" id="PRU00134"/>
    </source>
</evidence>
<evidence type="ECO:0000313" key="7">
    <source>
        <dbReference type="Proteomes" id="UP000807306"/>
    </source>
</evidence>
<keyword evidence="2 4" id="KW-0863">Zinc-finger</keyword>
<comment type="caution">
    <text evidence="6">The sequence shown here is derived from an EMBL/GenBank/DDBJ whole genome shotgun (WGS) entry which is preliminary data.</text>
</comment>
<evidence type="ECO:0000259" key="5">
    <source>
        <dbReference type="PROSITE" id="PS50865"/>
    </source>
</evidence>
<dbReference type="InterPro" id="IPR002893">
    <property type="entry name" value="Znf_MYND"/>
</dbReference>
<dbReference type="PROSITE" id="PS50865">
    <property type="entry name" value="ZF_MYND_2"/>
    <property type="match status" value="1"/>
</dbReference>
<evidence type="ECO:0000256" key="1">
    <source>
        <dbReference type="ARBA" id="ARBA00022723"/>
    </source>
</evidence>
<dbReference type="SUPFAM" id="SSF144232">
    <property type="entry name" value="HIT/MYND zinc finger-like"/>
    <property type="match status" value="1"/>
</dbReference>
<dbReference type="GO" id="GO:0008270">
    <property type="term" value="F:zinc ion binding"/>
    <property type="evidence" value="ECO:0007669"/>
    <property type="project" value="UniProtKB-KW"/>
</dbReference>
<name>A0A9P6EH18_9AGAR</name>
<keyword evidence="7" id="KW-1185">Reference proteome</keyword>
<dbReference type="Pfam" id="PF01753">
    <property type="entry name" value="zf-MYND"/>
    <property type="match status" value="1"/>
</dbReference>
<feature type="domain" description="MYND-type" evidence="5">
    <location>
        <begin position="384"/>
        <end position="427"/>
    </location>
</feature>
<keyword evidence="1" id="KW-0479">Metal-binding</keyword>
<proteinExistence type="predicted"/>
<accession>A0A9P6EH18</accession>
<gene>
    <name evidence="6" type="ORF">CPB83DRAFT_289576</name>
</gene>